<keyword evidence="3" id="KW-1185">Reference proteome</keyword>
<dbReference type="EMBL" id="JBHTJO010000001">
    <property type="protein sequence ID" value="MFD0988000.1"/>
    <property type="molecule type" value="Genomic_DNA"/>
</dbReference>
<dbReference type="RefSeq" id="WP_379090499.1">
    <property type="nucleotide sequence ID" value="NZ_JBHTJO010000001.1"/>
</dbReference>
<evidence type="ECO:0000313" key="2">
    <source>
        <dbReference type="EMBL" id="MFD0988000.1"/>
    </source>
</evidence>
<reference evidence="3" key="1">
    <citation type="journal article" date="2019" name="Int. J. Syst. Evol. Microbiol.">
        <title>The Global Catalogue of Microorganisms (GCM) 10K type strain sequencing project: providing services to taxonomists for standard genome sequencing and annotation.</title>
        <authorList>
            <consortium name="The Broad Institute Genomics Platform"/>
            <consortium name="The Broad Institute Genome Sequencing Center for Infectious Disease"/>
            <person name="Wu L."/>
            <person name="Ma J."/>
        </authorList>
    </citation>
    <scope>NUCLEOTIDE SEQUENCE [LARGE SCALE GENOMIC DNA]</scope>
    <source>
        <strain evidence="3">CCUG 61697</strain>
    </source>
</reference>
<gene>
    <name evidence="2" type="ORF">ACFQ2F_12925</name>
</gene>
<evidence type="ECO:0000313" key="3">
    <source>
        <dbReference type="Proteomes" id="UP001597102"/>
    </source>
</evidence>
<protein>
    <submittedName>
        <fullName evidence="2">Uncharacterized protein</fullName>
    </submittedName>
</protein>
<name>A0ABW3JCX8_9HYPH</name>
<accession>A0ABW3JCX8</accession>
<organism evidence="2 3">
    <name type="scientific">Methyloligella solikamskensis</name>
    <dbReference type="NCBI Taxonomy" id="1177756"/>
    <lineage>
        <taxon>Bacteria</taxon>
        <taxon>Pseudomonadati</taxon>
        <taxon>Pseudomonadota</taxon>
        <taxon>Alphaproteobacteria</taxon>
        <taxon>Hyphomicrobiales</taxon>
        <taxon>Hyphomicrobiaceae</taxon>
        <taxon>Methyloligella</taxon>
    </lineage>
</organism>
<dbReference type="Proteomes" id="UP001597102">
    <property type="component" value="Unassembled WGS sequence"/>
</dbReference>
<sequence length="137" mass="14117">MTKLRAILVGLIALSLAASPAAAAHTMSAMMAGMSSEMTAHGMDHGTTHGAPGMSAAMEHHISHDDCCHGSATPCEKPVKSDCDQSGACLAKCSVIQAATVSATDMPRPALLPLREELVADSLQSTSENPPFPPPRL</sequence>
<proteinExistence type="predicted"/>
<comment type="caution">
    <text evidence="2">The sequence shown here is derived from an EMBL/GenBank/DDBJ whole genome shotgun (WGS) entry which is preliminary data.</text>
</comment>
<evidence type="ECO:0000256" key="1">
    <source>
        <dbReference type="SAM" id="SignalP"/>
    </source>
</evidence>
<feature type="chain" id="PRO_5046125711" evidence="1">
    <location>
        <begin position="24"/>
        <end position="137"/>
    </location>
</feature>
<feature type="signal peptide" evidence="1">
    <location>
        <begin position="1"/>
        <end position="23"/>
    </location>
</feature>
<keyword evidence="1" id="KW-0732">Signal</keyword>